<protein>
    <recommendedName>
        <fullName evidence="3">DUF2652 domain-containing protein</fullName>
    </recommendedName>
</protein>
<dbReference type="Gene3D" id="3.30.530.20">
    <property type="match status" value="1"/>
</dbReference>
<keyword evidence="2" id="KW-1185">Reference proteome</keyword>
<dbReference type="RefSeq" id="WP_111477883.1">
    <property type="nucleotide sequence ID" value="NZ_QHKM01000002.1"/>
</dbReference>
<dbReference type="InterPro" id="IPR023393">
    <property type="entry name" value="START-like_dom_sf"/>
</dbReference>
<organism evidence="1 2">
    <name type="scientific">Hymenobacter edaphi</name>
    <dbReference type="NCBI Taxonomy" id="2211146"/>
    <lineage>
        <taxon>Bacteria</taxon>
        <taxon>Pseudomonadati</taxon>
        <taxon>Bacteroidota</taxon>
        <taxon>Cytophagia</taxon>
        <taxon>Cytophagales</taxon>
        <taxon>Hymenobacteraceae</taxon>
        <taxon>Hymenobacter</taxon>
    </lineage>
</organism>
<proteinExistence type="predicted"/>
<evidence type="ECO:0000313" key="1">
    <source>
        <dbReference type="EMBL" id="RAK68270.1"/>
    </source>
</evidence>
<dbReference type="OrthoDB" id="625021at2"/>
<dbReference type="SUPFAM" id="SSF55961">
    <property type="entry name" value="Bet v1-like"/>
    <property type="match status" value="1"/>
</dbReference>
<dbReference type="AlphaFoldDB" id="A0A328BLL9"/>
<sequence length="387" mass="43507">MGLLDDLRAARRAAGRRHPAAPHLAAADDTQPALLLIPDISGFTRFIAEAHHPQAPHLVADLLEILIEANGLDLEVAEIQGDAILFYRLGEPPSVAELVEQCRRIFLDFQNYLQLVARDTSSELAAALHEAGLTLKIIGHYGRVSVADIREFRKLLGRDVIVAHRLLKNNVAGAEYVLLTEGYLNTQPPAEVARCFAWTRLQRSATSYEYLGEIRYFYAYLTPLRLLVQAEIDQGKLPVTCRVKAQHVVAAPVGQVLRVVSSLPERPRWLAGTTAVHYDATKAHRPGANYKLDLYAGQIDLQVVQRLETDGHIEYVEKVAHWRLFPNALLFFRLEAVDDRHCLVTMEVRYGHVASAHRLIRKGQLQRLRRWLGQSVRQLAALCEVVK</sequence>
<reference evidence="2" key="1">
    <citation type="submission" date="2018-05" db="EMBL/GenBank/DDBJ databases">
        <authorList>
            <person name="Nie L."/>
        </authorList>
    </citation>
    <scope>NUCLEOTIDE SEQUENCE [LARGE SCALE GENOMIC DNA]</scope>
    <source>
        <strain evidence="2">NL</strain>
    </source>
</reference>
<evidence type="ECO:0008006" key="3">
    <source>
        <dbReference type="Google" id="ProtNLM"/>
    </source>
</evidence>
<dbReference type="Pfam" id="PF10851">
    <property type="entry name" value="DUF2652"/>
    <property type="match status" value="1"/>
</dbReference>
<name>A0A328BLL9_9BACT</name>
<dbReference type="SUPFAM" id="SSF55073">
    <property type="entry name" value="Nucleotide cyclase"/>
    <property type="match status" value="1"/>
</dbReference>
<dbReference type="EMBL" id="QHKM01000002">
    <property type="protein sequence ID" value="RAK68270.1"/>
    <property type="molecule type" value="Genomic_DNA"/>
</dbReference>
<gene>
    <name evidence="1" type="ORF">DLM85_09590</name>
</gene>
<dbReference type="InterPro" id="IPR020503">
    <property type="entry name" value="Uncharacterised_Rv2561"/>
</dbReference>
<dbReference type="Proteomes" id="UP000248553">
    <property type="component" value="Unassembled WGS sequence"/>
</dbReference>
<dbReference type="InterPro" id="IPR029787">
    <property type="entry name" value="Nucleotide_cyclase"/>
</dbReference>
<dbReference type="Gene3D" id="3.30.70.1230">
    <property type="entry name" value="Nucleotide cyclase"/>
    <property type="match status" value="1"/>
</dbReference>
<dbReference type="CDD" id="cd07812">
    <property type="entry name" value="SRPBCC"/>
    <property type="match status" value="1"/>
</dbReference>
<comment type="caution">
    <text evidence="1">The sequence shown here is derived from an EMBL/GenBank/DDBJ whole genome shotgun (WGS) entry which is preliminary data.</text>
</comment>
<evidence type="ECO:0000313" key="2">
    <source>
        <dbReference type="Proteomes" id="UP000248553"/>
    </source>
</evidence>
<accession>A0A328BLL9</accession>